<gene>
    <name evidence="10" type="ORF">FYC62_01095</name>
</gene>
<evidence type="ECO:0000259" key="9">
    <source>
        <dbReference type="Pfam" id="PF14509"/>
    </source>
</evidence>
<keyword evidence="6" id="KW-0732">Signal</keyword>
<dbReference type="Gene3D" id="3.20.20.70">
    <property type="entry name" value="Aldolase class I"/>
    <property type="match status" value="1"/>
</dbReference>
<dbReference type="InterPro" id="IPR052720">
    <property type="entry name" value="Glycosyl_hydrolase_97"/>
</dbReference>
<keyword evidence="5" id="KW-0326">Glycosidase</keyword>
<feature type="domain" description="Glycosyl-hydrolase 97 catalytic" evidence="7">
    <location>
        <begin position="315"/>
        <end position="457"/>
    </location>
</feature>
<dbReference type="EMBL" id="CP043329">
    <property type="protein sequence ID" value="QEK53193.1"/>
    <property type="molecule type" value="Genomic_DNA"/>
</dbReference>
<protein>
    <submittedName>
        <fullName evidence="10">Glycoside hydrolase family 97 protein</fullName>
    </submittedName>
</protein>
<dbReference type="GO" id="GO:0016798">
    <property type="term" value="F:hydrolase activity, acting on glycosyl bonds"/>
    <property type="evidence" value="ECO:0007669"/>
    <property type="project" value="UniProtKB-KW"/>
</dbReference>
<organism evidence="10 11">
    <name type="scientific">Pedobacter aquae</name>
    <dbReference type="NCBI Taxonomy" id="2605747"/>
    <lineage>
        <taxon>Bacteria</taxon>
        <taxon>Pseudomonadati</taxon>
        <taxon>Bacteroidota</taxon>
        <taxon>Sphingobacteriia</taxon>
        <taxon>Sphingobacteriales</taxon>
        <taxon>Sphingobacteriaceae</taxon>
        <taxon>Pedobacter</taxon>
    </lineage>
</organism>
<evidence type="ECO:0000256" key="6">
    <source>
        <dbReference type="SAM" id="SignalP"/>
    </source>
</evidence>
<feature type="domain" description="Glycosyl-hydrolase 97 N-terminal" evidence="8">
    <location>
        <begin position="26"/>
        <end position="286"/>
    </location>
</feature>
<dbReference type="InterPro" id="IPR029483">
    <property type="entry name" value="GH97_C"/>
</dbReference>
<feature type="signal peptide" evidence="6">
    <location>
        <begin position="1"/>
        <end position="21"/>
    </location>
</feature>
<dbReference type="InterPro" id="IPR014718">
    <property type="entry name" value="GH-type_carb-bd"/>
</dbReference>
<dbReference type="InterPro" id="IPR019563">
    <property type="entry name" value="GH97_catalytic"/>
</dbReference>
<dbReference type="InterPro" id="IPR013780">
    <property type="entry name" value="Glyco_hydro_b"/>
</dbReference>
<dbReference type="RefSeq" id="WP_149075816.1">
    <property type="nucleotide sequence ID" value="NZ_CP043329.1"/>
</dbReference>
<dbReference type="Proteomes" id="UP000323653">
    <property type="component" value="Chromosome"/>
</dbReference>
<evidence type="ECO:0000256" key="3">
    <source>
        <dbReference type="ARBA" id="ARBA00022801"/>
    </source>
</evidence>
<evidence type="ECO:0000313" key="11">
    <source>
        <dbReference type="Proteomes" id="UP000323653"/>
    </source>
</evidence>
<dbReference type="AlphaFoldDB" id="A0A5C0VNE1"/>
<dbReference type="InterPro" id="IPR029486">
    <property type="entry name" value="GH97_N"/>
</dbReference>
<dbReference type="PANTHER" id="PTHR35803:SF2">
    <property type="entry name" value="RETAINING ALPHA-GALACTOSIDASE"/>
    <property type="match status" value="1"/>
</dbReference>
<keyword evidence="4" id="KW-0106">Calcium</keyword>
<evidence type="ECO:0000256" key="2">
    <source>
        <dbReference type="ARBA" id="ARBA00011245"/>
    </source>
</evidence>
<dbReference type="GO" id="GO:0030246">
    <property type="term" value="F:carbohydrate binding"/>
    <property type="evidence" value="ECO:0007669"/>
    <property type="project" value="InterPro"/>
</dbReference>
<feature type="domain" description="Glycosyl-hydrolase 97 C-terminal oligomerisation" evidence="9">
    <location>
        <begin position="550"/>
        <end position="636"/>
    </location>
</feature>
<evidence type="ECO:0000313" key="10">
    <source>
        <dbReference type="EMBL" id="QEK53193.1"/>
    </source>
</evidence>
<proteinExistence type="predicted"/>
<comment type="cofactor">
    <cofactor evidence="1">
        <name>Ca(2+)</name>
        <dbReference type="ChEBI" id="CHEBI:29108"/>
    </cofactor>
</comment>
<sequence>MKQSFLICCLLLFYFSGNSQTKDYHIQSPDKSITVNFYPAAAEYTIQHQGETVLTNSKLGIVMEDQDFSKNLKLTKVSEPKIVNDNYTSLNTKKRNINYQATQRIFETTNANGKKMNIIFQVSNDGIAFRYHFPEQSKAIKRITSEATSFHFFEATRAWLQPKTEAQTGFEHTNPSYEAHYMMDIPVGKPSNSTNGWIYPALFKYKNTWMLITEAALGRNYCGTALRQNSPNGEYKINFPQTPEKIENGALNPESELPWFSPWRIIAIGDLGKIMESTLGTDLALPAIKMDQSFIKPGKSSWSWVLEKDGATIFPVQKKYIDYAADMKWQYCLIDANWDQTIGYDSVQILADYAKQKNVGLLLWYNSAGSWNTVKFTPKDKMLTHESRVAEFSRLQKMGIKGVKIDFFGGDGQSMINYYQDILEDAAQYQILVNFHGATLPRGWQRTYPNLMTAEAVFGYEMITFGQDAANKAPAHSVMSAMVRNVYDPMDFTPMVLDKIPNIKRISTPAFELATAVVFLSGIQHYAETPKGMAKMPEFVKDFLRELPSSWDDVKFIDGYPGKHYVVARKSKGKWYIAGINGENTTKKLSLDLSTLSLNEVELITDSENEIFATQKMNVKVNQLDIELKPNGGFILVQKSEK</sequence>
<accession>A0A5C0VNE1</accession>
<dbReference type="SUPFAM" id="SSF51445">
    <property type="entry name" value="(Trans)glycosidases"/>
    <property type="match status" value="1"/>
</dbReference>
<dbReference type="Gene3D" id="2.70.98.10">
    <property type="match status" value="1"/>
</dbReference>
<dbReference type="Pfam" id="PF14509">
    <property type="entry name" value="GH97_C"/>
    <property type="match status" value="1"/>
</dbReference>
<dbReference type="Pfam" id="PF10566">
    <property type="entry name" value="Glyco_hydro_97"/>
    <property type="match status" value="1"/>
</dbReference>
<reference evidence="10 11" key="1">
    <citation type="submission" date="2019-08" db="EMBL/GenBank/DDBJ databases">
        <title>Pedobacter sp. nov., isolated from Han river, South Korea.</title>
        <authorList>
            <person name="Lee D.-H."/>
            <person name="Kim Y.-S."/>
            <person name="Hwang E.-M."/>
            <person name="Le Tran T.C."/>
            <person name="Cha C.-J."/>
        </authorList>
    </citation>
    <scope>NUCLEOTIDE SEQUENCE [LARGE SCALE GENOMIC DNA]</scope>
    <source>
        <strain evidence="10 11">CJ43</strain>
    </source>
</reference>
<dbReference type="Pfam" id="PF14508">
    <property type="entry name" value="GH97_N"/>
    <property type="match status" value="1"/>
</dbReference>
<name>A0A5C0VNE1_9SPHI</name>
<dbReference type="InterPro" id="IPR017853">
    <property type="entry name" value="GH"/>
</dbReference>
<evidence type="ECO:0000256" key="1">
    <source>
        <dbReference type="ARBA" id="ARBA00001913"/>
    </source>
</evidence>
<dbReference type="KEGG" id="pej:FYC62_01095"/>
<evidence type="ECO:0000256" key="4">
    <source>
        <dbReference type="ARBA" id="ARBA00022837"/>
    </source>
</evidence>
<comment type="subunit">
    <text evidence="2">Monomer.</text>
</comment>
<keyword evidence="3 10" id="KW-0378">Hydrolase</keyword>
<dbReference type="Gene3D" id="2.60.40.1180">
    <property type="entry name" value="Golgi alpha-mannosidase II"/>
    <property type="match status" value="1"/>
</dbReference>
<evidence type="ECO:0000259" key="7">
    <source>
        <dbReference type="Pfam" id="PF10566"/>
    </source>
</evidence>
<dbReference type="InterPro" id="IPR013785">
    <property type="entry name" value="Aldolase_TIM"/>
</dbReference>
<keyword evidence="11" id="KW-1185">Reference proteome</keyword>
<evidence type="ECO:0000259" key="8">
    <source>
        <dbReference type="Pfam" id="PF14508"/>
    </source>
</evidence>
<feature type="chain" id="PRO_5022870565" evidence="6">
    <location>
        <begin position="22"/>
        <end position="642"/>
    </location>
</feature>
<dbReference type="PANTHER" id="PTHR35803">
    <property type="entry name" value="GLUCAN 1,4-ALPHA-GLUCOSIDASE SUSB-RELATED"/>
    <property type="match status" value="1"/>
</dbReference>
<evidence type="ECO:0000256" key="5">
    <source>
        <dbReference type="ARBA" id="ARBA00023295"/>
    </source>
</evidence>